<feature type="compositionally biased region" description="Low complexity" evidence="1">
    <location>
        <begin position="341"/>
        <end position="366"/>
    </location>
</feature>
<evidence type="ECO:0000313" key="3">
    <source>
        <dbReference type="EMBL" id="KAF3769115.1"/>
    </source>
</evidence>
<dbReference type="PANTHER" id="PTHR38788">
    <property type="entry name" value="CLR5 DOMAIN-CONTAINING PROTEIN"/>
    <property type="match status" value="1"/>
</dbReference>
<accession>A0A9P5CTF8</accession>
<dbReference type="Pfam" id="PF14420">
    <property type="entry name" value="Clr5"/>
    <property type="match status" value="1"/>
</dbReference>
<dbReference type="Proteomes" id="UP000803844">
    <property type="component" value="Unassembled WGS sequence"/>
</dbReference>
<dbReference type="RefSeq" id="XP_040780076.1">
    <property type="nucleotide sequence ID" value="XM_040920217.1"/>
</dbReference>
<evidence type="ECO:0000256" key="1">
    <source>
        <dbReference type="SAM" id="MobiDB-lite"/>
    </source>
</evidence>
<proteinExistence type="predicted"/>
<feature type="region of interest" description="Disordered" evidence="1">
    <location>
        <begin position="111"/>
        <end position="140"/>
    </location>
</feature>
<comment type="caution">
    <text evidence="3">The sequence shown here is derived from an EMBL/GenBank/DDBJ whole genome shotgun (WGS) entry which is preliminary data.</text>
</comment>
<dbReference type="PANTHER" id="PTHR38788:SF3">
    <property type="entry name" value="CLR5 DOMAIN-CONTAINING PROTEIN"/>
    <property type="match status" value="1"/>
</dbReference>
<sequence length="588" mass="65624">MSTSQDEDTPPPVTALTIRPCSAADKAAAIRERVWAQHMPRIRQLYVDEGRTLKELIEIMKTEHDFVASAKMYKQRLRKWNLRKNIRLHLHEDDPGYAALVDLLGEGSRVQQHRGGGSLSSSSSSSSSSSGAKTGRPVSTEIQLATGQVVDLDRLASHLKRKMFYKRYTSPHGPVTMTNPVRPPDGFYMCEEVLNSTRTYIFGRFRDTLSTVNEIDNTRVVDAPLAKWNKFLFTLRGPLSSPRRFGRVLTLMRQAPEELHDLLASQPASLLSSFFMFMVYLTRCLQCLQDPDEKRQFSRVIRALIRYAAALVPRVPQQQQQQQQEEEEEEEEHGGAAIFTPSSLSLPPSLPSSPSSSSSSSPASSPTAAGTTVPLYGPGHPLPQMLRALARVDDDQLFPLALRAWRLSCQSWDEIVLAASSPREGWPAADLNTQPKGCCATVSDWLNYAAVAPASEIPAATSEIVNSTLRALRQQYSEQRAAAVDEMWRYAEAIENLTSRGELAPKELREFLLHNGMTEVYLGVLEGVEQDKANVMLMRSLEDGRRGLRFMDFLEDIFWEWGDHEKSVAMALWRARMTGDLLGGSAGA</sequence>
<gene>
    <name evidence="3" type="ORF">M406DRAFT_327520</name>
</gene>
<dbReference type="EMBL" id="MU032345">
    <property type="protein sequence ID" value="KAF3769115.1"/>
    <property type="molecule type" value="Genomic_DNA"/>
</dbReference>
<dbReference type="GeneID" id="63837346"/>
<feature type="domain" description="Clr5" evidence="2">
    <location>
        <begin position="33"/>
        <end position="84"/>
    </location>
</feature>
<dbReference type="OrthoDB" id="5308957at2759"/>
<dbReference type="AlphaFoldDB" id="A0A9P5CTF8"/>
<evidence type="ECO:0000259" key="2">
    <source>
        <dbReference type="Pfam" id="PF14420"/>
    </source>
</evidence>
<reference evidence="3" key="1">
    <citation type="journal article" date="2020" name="Phytopathology">
        <title>Genome sequence of the chestnut blight fungus Cryphonectria parasitica EP155: A fundamental resource for an archetypical invasive plant pathogen.</title>
        <authorList>
            <person name="Crouch J.A."/>
            <person name="Dawe A."/>
            <person name="Aerts A."/>
            <person name="Barry K."/>
            <person name="Churchill A.C.L."/>
            <person name="Grimwood J."/>
            <person name="Hillman B."/>
            <person name="Milgroom M.G."/>
            <person name="Pangilinan J."/>
            <person name="Smith M."/>
            <person name="Salamov A."/>
            <person name="Schmutz J."/>
            <person name="Yadav J."/>
            <person name="Grigoriev I.V."/>
            <person name="Nuss D."/>
        </authorList>
    </citation>
    <scope>NUCLEOTIDE SEQUENCE</scope>
    <source>
        <strain evidence="3">EP155</strain>
    </source>
</reference>
<organism evidence="3 4">
    <name type="scientific">Cryphonectria parasitica (strain ATCC 38755 / EP155)</name>
    <dbReference type="NCBI Taxonomy" id="660469"/>
    <lineage>
        <taxon>Eukaryota</taxon>
        <taxon>Fungi</taxon>
        <taxon>Dikarya</taxon>
        <taxon>Ascomycota</taxon>
        <taxon>Pezizomycotina</taxon>
        <taxon>Sordariomycetes</taxon>
        <taxon>Sordariomycetidae</taxon>
        <taxon>Diaporthales</taxon>
        <taxon>Cryphonectriaceae</taxon>
        <taxon>Cryphonectria-Endothia species complex</taxon>
        <taxon>Cryphonectria</taxon>
    </lineage>
</organism>
<keyword evidence="4" id="KW-1185">Reference proteome</keyword>
<feature type="region of interest" description="Disordered" evidence="1">
    <location>
        <begin position="315"/>
        <end position="376"/>
    </location>
</feature>
<name>A0A9P5CTF8_CRYP1</name>
<evidence type="ECO:0000313" key="4">
    <source>
        <dbReference type="Proteomes" id="UP000803844"/>
    </source>
</evidence>
<protein>
    <recommendedName>
        <fullName evidence="2">Clr5 domain-containing protein</fullName>
    </recommendedName>
</protein>
<dbReference type="InterPro" id="IPR025676">
    <property type="entry name" value="Clr5_dom"/>
</dbReference>
<feature type="compositionally biased region" description="Low complexity" evidence="1">
    <location>
        <begin position="119"/>
        <end position="131"/>
    </location>
</feature>